<reference evidence="1 2" key="1">
    <citation type="submission" date="2021-04" db="EMBL/GenBank/DDBJ databases">
        <authorList>
            <person name="Bliznina A."/>
        </authorList>
    </citation>
    <scope>NUCLEOTIDE SEQUENCE [LARGE SCALE GENOMIC DNA]</scope>
</reference>
<evidence type="ECO:0000313" key="2">
    <source>
        <dbReference type="Proteomes" id="UP001158576"/>
    </source>
</evidence>
<name>A0ABN7T5G4_OIKDI</name>
<dbReference type="EMBL" id="OU015567">
    <property type="protein sequence ID" value="CAG5111369.1"/>
    <property type="molecule type" value="Genomic_DNA"/>
</dbReference>
<sequence length="243" mass="26663">MKLFGFFAVSSAFANQELYEMFDNSQIAESARTGTNNVNQFTMFYAQMANMPNFLDFAAQEWNYGCWGQIDGVEARPGHGEAIDVIDQLFQDWVKCKECMSMDFTDSCDIDNVAYEVGMDPATGRIECSGNSGCPKARCDCDETLAFGIIENWDSYNPENEPQNGFDFDASCQPHPKTPTSGGAGGSCTNVGDNTRRCCGEYPKRFPYDDKAGCFLCCDSAGKIFNINRHGCCGDVLGTVGCV</sequence>
<accession>A0ABN7T5G4</accession>
<dbReference type="SUPFAM" id="SSF48619">
    <property type="entry name" value="Phospholipase A2, PLA2"/>
    <property type="match status" value="1"/>
</dbReference>
<organism evidence="1 2">
    <name type="scientific">Oikopleura dioica</name>
    <name type="common">Tunicate</name>
    <dbReference type="NCBI Taxonomy" id="34765"/>
    <lineage>
        <taxon>Eukaryota</taxon>
        <taxon>Metazoa</taxon>
        <taxon>Chordata</taxon>
        <taxon>Tunicata</taxon>
        <taxon>Appendicularia</taxon>
        <taxon>Copelata</taxon>
        <taxon>Oikopleuridae</taxon>
        <taxon>Oikopleura</taxon>
    </lineage>
</organism>
<protein>
    <submittedName>
        <fullName evidence="1">Oidioi.mRNA.OKI2018_I69.chr2.g5685.t1.cds</fullName>
    </submittedName>
</protein>
<gene>
    <name evidence="1" type="ORF">OKIOD_LOCUS14450</name>
</gene>
<dbReference type="Proteomes" id="UP001158576">
    <property type="component" value="Chromosome 2"/>
</dbReference>
<dbReference type="Gene3D" id="1.20.90.10">
    <property type="entry name" value="Phospholipase A2 domain"/>
    <property type="match status" value="1"/>
</dbReference>
<proteinExistence type="predicted"/>
<keyword evidence="2" id="KW-1185">Reference proteome</keyword>
<evidence type="ECO:0000313" key="1">
    <source>
        <dbReference type="EMBL" id="CAG5111369.1"/>
    </source>
</evidence>
<dbReference type="InterPro" id="IPR036444">
    <property type="entry name" value="PLipase_A2_dom_sf"/>
</dbReference>